<dbReference type="PROSITE" id="PS00409">
    <property type="entry name" value="PROKAR_NTER_METHYL"/>
    <property type="match status" value="1"/>
</dbReference>
<dbReference type="Pfam" id="PF07963">
    <property type="entry name" value="N_methyl"/>
    <property type="match status" value="1"/>
</dbReference>
<dbReference type="AlphaFoldDB" id="A0A2J0LFP0"/>
<evidence type="ECO:0000256" key="1">
    <source>
        <dbReference type="ARBA" id="ARBA00004167"/>
    </source>
</evidence>
<dbReference type="EMBL" id="PFGP01000038">
    <property type="protein sequence ID" value="PIW66661.1"/>
    <property type="molecule type" value="Genomic_DNA"/>
</dbReference>
<evidence type="ECO:0000256" key="4">
    <source>
        <dbReference type="ARBA" id="ARBA00022989"/>
    </source>
</evidence>
<dbReference type="PANTHER" id="PTHR30093">
    <property type="entry name" value="GENERAL SECRETION PATHWAY PROTEIN G"/>
    <property type="match status" value="1"/>
</dbReference>
<dbReference type="Proteomes" id="UP000231267">
    <property type="component" value="Unassembled WGS sequence"/>
</dbReference>
<protein>
    <recommendedName>
        <fullName evidence="9">Pilus assembly protein PilE</fullName>
    </recommendedName>
</protein>
<proteinExistence type="predicted"/>
<evidence type="ECO:0000313" key="8">
    <source>
        <dbReference type="Proteomes" id="UP000231267"/>
    </source>
</evidence>
<evidence type="ECO:0000256" key="5">
    <source>
        <dbReference type="ARBA" id="ARBA00023136"/>
    </source>
</evidence>
<keyword evidence="5 6" id="KW-0472">Membrane</keyword>
<evidence type="ECO:0000256" key="3">
    <source>
        <dbReference type="ARBA" id="ARBA00022692"/>
    </source>
</evidence>
<name>A0A2J0LFP0_9BACT</name>
<comment type="caution">
    <text evidence="7">The sequence shown here is derived from an EMBL/GenBank/DDBJ whole genome shotgun (WGS) entry which is preliminary data.</text>
</comment>
<keyword evidence="2" id="KW-0488">Methylation</keyword>
<evidence type="ECO:0000256" key="6">
    <source>
        <dbReference type="SAM" id="Phobius"/>
    </source>
</evidence>
<dbReference type="InterPro" id="IPR045584">
    <property type="entry name" value="Pilin-like"/>
</dbReference>
<evidence type="ECO:0008006" key="9">
    <source>
        <dbReference type="Google" id="ProtNLM"/>
    </source>
</evidence>
<dbReference type="PANTHER" id="PTHR30093:SF44">
    <property type="entry name" value="TYPE II SECRETION SYSTEM CORE PROTEIN G"/>
    <property type="match status" value="1"/>
</dbReference>
<dbReference type="SUPFAM" id="SSF54523">
    <property type="entry name" value="Pili subunits"/>
    <property type="match status" value="1"/>
</dbReference>
<evidence type="ECO:0000313" key="7">
    <source>
        <dbReference type="EMBL" id="PIW66661.1"/>
    </source>
</evidence>
<dbReference type="NCBIfam" id="TIGR02532">
    <property type="entry name" value="IV_pilin_GFxxxE"/>
    <property type="match status" value="1"/>
</dbReference>
<sequence length="131" mass="13989">MRKGFTLVELLIVIIIIGILATMAIPQYTKMVDKAKRVEAISNVSSIGTGSILYYVQYGKVTGATADLDVTVDTSKWTYAGTTADTSMTWTATRTGDTNKKVRVAVIVPSGNKAIEYTTNGGAASSDWTSI</sequence>
<comment type="subcellular location">
    <subcellularLocation>
        <location evidence="1">Membrane</location>
        <topology evidence="1">Single-pass membrane protein</topology>
    </subcellularLocation>
</comment>
<dbReference type="InterPro" id="IPR012902">
    <property type="entry name" value="N_methyl_site"/>
</dbReference>
<keyword evidence="3 6" id="KW-0812">Transmembrane</keyword>
<dbReference type="Gene3D" id="3.30.700.10">
    <property type="entry name" value="Glycoprotein, Type 4 Pilin"/>
    <property type="match status" value="1"/>
</dbReference>
<dbReference type="GO" id="GO:0016020">
    <property type="term" value="C:membrane"/>
    <property type="evidence" value="ECO:0007669"/>
    <property type="project" value="UniProtKB-SubCell"/>
</dbReference>
<organism evidence="7 8">
    <name type="scientific">Candidatus Taenaricola geysiri</name>
    <dbReference type="NCBI Taxonomy" id="1974752"/>
    <lineage>
        <taxon>Bacteria</taxon>
        <taxon>Pseudomonadati</taxon>
        <taxon>Candidatus Omnitrophota</taxon>
        <taxon>Candidatus Taenaricola</taxon>
    </lineage>
</organism>
<reference evidence="7 8" key="1">
    <citation type="submission" date="2017-09" db="EMBL/GenBank/DDBJ databases">
        <title>Depth-based differentiation of microbial function through sediment-hosted aquifers and enrichment of novel symbionts in the deep terrestrial subsurface.</title>
        <authorList>
            <person name="Probst A.J."/>
            <person name="Ladd B."/>
            <person name="Jarett J.K."/>
            <person name="Geller-Mcgrath D.E."/>
            <person name="Sieber C.M."/>
            <person name="Emerson J.B."/>
            <person name="Anantharaman K."/>
            <person name="Thomas B.C."/>
            <person name="Malmstrom R."/>
            <person name="Stieglmeier M."/>
            <person name="Klingl A."/>
            <person name="Woyke T."/>
            <person name="Ryan C.M."/>
            <person name="Banfield J.F."/>
        </authorList>
    </citation>
    <scope>NUCLEOTIDE SEQUENCE [LARGE SCALE GENOMIC DNA]</scope>
    <source>
        <strain evidence="7">CG12_big_fil_rev_8_21_14_0_65_43_15</strain>
    </source>
</reference>
<feature type="transmembrane region" description="Helical" evidence="6">
    <location>
        <begin position="6"/>
        <end position="26"/>
    </location>
</feature>
<accession>A0A2J0LFP0</accession>
<gene>
    <name evidence="7" type="ORF">COW11_02165</name>
</gene>
<evidence type="ECO:0000256" key="2">
    <source>
        <dbReference type="ARBA" id="ARBA00022481"/>
    </source>
</evidence>
<keyword evidence="4 6" id="KW-1133">Transmembrane helix</keyword>